<organism evidence="1 2">
    <name type="scientific">Cotesia congregata</name>
    <name type="common">Parasitoid wasp</name>
    <name type="synonym">Apanteles congregatus</name>
    <dbReference type="NCBI Taxonomy" id="51543"/>
    <lineage>
        <taxon>Eukaryota</taxon>
        <taxon>Metazoa</taxon>
        <taxon>Ecdysozoa</taxon>
        <taxon>Arthropoda</taxon>
        <taxon>Hexapoda</taxon>
        <taxon>Insecta</taxon>
        <taxon>Pterygota</taxon>
        <taxon>Neoptera</taxon>
        <taxon>Endopterygota</taxon>
        <taxon>Hymenoptera</taxon>
        <taxon>Apocrita</taxon>
        <taxon>Ichneumonoidea</taxon>
        <taxon>Braconidae</taxon>
        <taxon>Microgastrinae</taxon>
        <taxon>Cotesia</taxon>
    </lineage>
</organism>
<dbReference type="OrthoDB" id="7700357at2759"/>
<protein>
    <recommendedName>
        <fullName evidence="3">RNA-directed DNA polymerase from mobile element jockey</fullName>
    </recommendedName>
</protein>
<gene>
    <name evidence="1" type="ORF">HICCMSTLAB_LOCUS2782</name>
</gene>
<accession>A0A8J2H6D5</accession>
<evidence type="ECO:0008006" key="3">
    <source>
        <dbReference type="Google" id="ProtNLM"/>
    </source>
</evidence>
<dbReference type="AlphaFoldDB" id="A0A8J2H6D5"/>
<sequence length="181" mass="21079">MSAEIKDARNKAWTKKLEKLNPKGNSLWRMTKIFKTEFTSVPTLQKDNVEAVTDEQKANLIASRFEEVHNIDTINNTPEQNKITEKLYPLMVKGSPLYQHNKALIHKMLLRPIMLYAAPVWCSAAPTNIKLLQTYQNKCLRLILSANRYTRITELHNRTGIPYIKDYIEDLANKFYENQLN</sequence>
<evidence type="ECO:0000313" key="1">
    <source>
        <dbReference type="EMBL" id="CAG5078577.1"/>
    </source>
</evidence>
<reference evidence="1" key="1">
    <citation type="submission" date="2021-04" db="EMBL/GenBank/DDBJ databases">
        <authorList>
            <person name="Chebbi M.A.C M."/>
        </authorList>
    </citation>
    <scope>NUCLEOTIDE SEQUENCE</scope>
</reference>
<evidence type="ECO:0000313" key="2">
    <source>
        <dbReference type="Proteomes" id="UP000786811"/>
    </source>
</evidence>
<name>A0A8J2H6D5_COTCN</name>
<keyword evidence="2" id="KW-1185">Reference proteome</keyword>
<comment type="caution">
    <text evidence="1">The sequence shown here is derived from an EMBL/GenBank/DDBJ whole genome shotgun (WGS) entry which is preliminary data.</text>
</comment>
<proteinExistence type="predicted"/>
<dbReference type="Proteomes" id="UP000786811">
    <property type="component" value="Unassembled WGS sequence"/>
</dbReference>
<dbReference type="EMBL" id="CAJNRD030001117">
    <property type="protein sequence ID" value="CAG5078577.1"/>
    <property type="molecule type" value="Genomic_DNA"/>
</dbReference>
<feature type="non-terminal residue" evidence="1">
    <location>
        <position position="181"/>
    </location>
</feature>